<name>A0A4V6Q2D1_9ACTN</name>
<protein>
    <recommendedName>
        <fullName evidence="5">DUF3040 family protein</fullName>
    </recommendedName>
</protein>
<gene>
    <name evidence="3" type="ORF">CLV29_0387</name>
</gene>
<evidence type="ECO:0008006" key="5">
    <source>
        <dbReference type="Google" id="ProtNLM"/>
    </source>
</evidence>
<dbReference type="RefSeq" id="WP_166649097.1">
    <property type="nucleotide sequence ID" value="NZ_SOAW01000001.1"/>
</dbReference>
<accession>A0A4V6Q2D1</accession>
<dbReference type="Proteomes" id="UP000295371">
    <property type="component" value="Unassembled WGS sequence"/>
</dbReference>
<keyword evidence="2" id="KW-0472">Membrane</keyword>
<evidence type="ECO:0000256" key="1">
    <source>
        <dbReference type="SAM" id="MobiDB-lite"/>
    </source>
</evidence>
<dbReference type="EMBL" id="SOAW01000001">
    <property type="protein sequence ID" value="TDT32798.1"/>
    <property type="molecule type" value="Genomic_DNA"/>
</dbReference>
<sequence length="141" mass="15832">MALSEEEQRLLDQMEAAFRKEDPTLANRLSGATPRRLRRRRATIAGIGFVLGLGLLVGGLQVNPIISIGGFVLMLAATVVAITSWNGPAPSGSRRRGKDRRTTSVRTEQGPQQRQRRAGGDNKNFMERMEERWRRRQEDGF</sequence>
<proteinExistence type="predicted"/>
<keyword evidence="4" id="KW-1185">Reference proteome</keyword>
<comment type="caution">
    <text evidence="3">The sequence shown here is derived from an EMBL/GenBank/DDBJ whole genome shotgun (WGS) entry which is preliminary data.</text>
</comment>
<keyword evidence="2" id="KW-1133">Transmembrane helix</keyword>
<organism evidence="3 4">
    <name type="scientific">Naumannella halotolerans</name>
    <dbReference type="NCBI Taxonomy" id="993414"/>
    <lineage>
        <taxon>Bacteria</taxon>
        <taxon>Bacillati</taxon>
        <taxon>Actinomycetota</taxon>
        <taxon>Actinomycetes</taxon>
        <taxon>Propionibacteriales</taxon>
        <taxon>Propionibacteriaceae</taxon>
        <taxon>Naumannella</taxon>
    </lineage>
</organism>
<feature type="transmembrane region" description="Helical" evidence="2">
    <location>
        <begin position="66"/>
        <end position="86"/>
    </location>
</feature>
<feature type="region of interest" description="Disordered" evidence="1">
    <location>
        <begin position="84"/>
        <end position="141"/>
    </location>
</feature>
<evidence type="ECO:0000313" key="4">
    <source>
        <dbReference type="Proteomes" id="UP000295371"/>
    </source>
</evidence>
<keyword evidence="2" id="KW-0812">Transmembrane</keyword>
<feature type="transmembrane region" description="Helical" evidence="2">
    <location>
        <begin position="42"/>
        <end position="60"/>
    </location>
</feature>
<reference evidence="3 4" key="1">
    <citation type="submission" date="2019-03" db="EMBL/GenBank/DDBJ databases">
        <title>Genomic Encyclopedia of Archaeal and Bacterial Type Strains, Phase II (KMG-II): from individual species to whole genera.</title>
        <authorList>
            <person name="Goeker M."/>
        </authorList>
    </citation>
    <scope>NUCLEOTIDE SEQUENCE [LARGE SCALE GENOMIC DNA]</scope>
    <source>
        <strain evidence="3 4">DSM 24323</strain>
    </source>
</reference>
<evidence type="ECO:0000256" key="2">
    <source>
        <dbReference type="SAM" id="Phobius"/>
    </source>
</evidence>
<dbReference type="Pfam" id="PF11239">
    <property type="entry name" value="DUF3040"/>
    <property type="match status" value="1"/>
</dbReference>
<feature type="compositionally biased region" description="Basic and acidic residues" evidence="1">
    <location>
        <begin position="118"/>
        <end position="141"/>
    </location>
</feature>
<dbReference type="InterPro" id="IPR021401">
    <property type="entry name" value="DUF3040"/>
</dbReference>
<evidence type="ECO:0000313" key="3">
    <source>
        <dbReference type="EMBL" id="TDT32798.1"/>
    </source>
</evidence>
<dbReference type="AlphaFoldDB" id="A0A4V6Q2D1"/>